<accession>A0A645GTM0</accession>
<evidence type="ECO:0000313" key="2">
    <source>
        <dbReference type="EMBL" id="MPN30105.1"/>
    </source>
</evidence>
<gene>
    <name evidence="2" type="ORF">SDC9_177562</name>
</gene>
<feature type="compositionally biased region" description="Basic residues" evidence="1">
    <location>
        <begin position="178"/>
        <end position="205"/>
    </location>
</feature>
<protein>
    <submittedName>
        <fullName evidence="2">Uncharacterized protein</fullName>
    </submittedName>
</protein>
<organism evidence="2">
    <name type="scientific">bioreactor metagenome</name>
    <dbReference type="NCBI Taxonomy" id="1076179"/>
    <lineage>
        <taxon>unclassified sequences</taxon>
        <taxon>metagenomes</taxon>
        <taxon>ecological metagenomes</taxon>
    </lineage>
</organism>
<feature type="compositionally biased region" description="Basic and acidic residues" evidence="1">
    <location>
        <begin position="158"/>
        <end position="167"/>
    </location>
</feature>
<dbReference type="AlphaFoldDB" id="A0A645GTM0"/>
<evidence type="ECO:0000256" key="1">
    <source>
        <dbReference type="SAM" id="MobiDB-lite"/>
    </source>
</evidence>
<proteinExistence type="predicted"/>
<sequence length="205" mass="21495">MQRVCQRGTLELAGRKPAAAIPLADLVANLAVADLERQDALRRDGVAALLMGDDGRRAAEVAALGHVLAEKHGDGAAVLALHLVALVRAPAATAGRVAQGLGQILLHHGTSQLGLCLLAPGNDGAAVWTSERLCLGIPLQIAAAFGADMPAHHGGGRRLGDRGECRSGRGRGGSGCGHGKKGFRRQQRRDGFRRRSRSCHPRRED</sequence>
<comment type="caution">
    <text evidence="2">The sequence shown here is derived from an EMBL/GenBank/DDBJ whole genome shotgun (WGS) entry which is preliminary data.</text>
</comment>
<name>A0A645GTM0_9ZZZZ</name>
<reference evidence="2" key="1">
    <citation type="submission" date="2019-08" db="EMBL/GenBank/DDBJ databases">
        <authorList>
            <person name="Kucharzyk K."/>
            <person name="Murdoch R.W."/>
            <person name="Higgins S."/>
            <person name="Loffler F."/>
        </authorList>
    </citation>
    <scope>NUCLEOTIDE SEQUENCE</scope>
</reference>
<dbReference type="EMBL" id="VSSQ01081095">
    <property type="protein sequence ID" value="MPN30105.1"/>
    <property type="molecule type" value="Genomic_DNA"/>
</dbReference>
<feature type="region of interest" description="Disordered" evidence="1">
    <location>
        <begin position="155"/>
        <end position="205"/>
    </location>
</feature>